<dbReference type="STRING" id="1121307.CLCY_18c00130"/>
<evidence type="ECO:0000259" key="5">
    <source>
        <dbReference type="PROSITE" id="PS51063"/>
    </source>
</evidence>
<dbReference type="Gene3D" id="1.10.10.10">
    <property type="entry name" value="Winged helix-like DNA-binding domain superfamily/Winged helix DNA-binding domain"/>
    <property type="match status" value="1"/>
</dbReference>
<evidence type="ECO:0000256" key="2">
    <source>
        <dbReference type="ARBA" id="ARBA00023125"/>
    </source>
</evidence>
<name>A0A0J8D8I1_CLOCY</name>
<dbReference type="InterPro" id="IPR012318">
    <property type="entry name" value="HTH_CRP"/>
</dbReference>
<dbReference type="PANTHER" id="PTHR24567:SF26">
    <property type="entry name" value="REGULATORY PROTEIN YEIL"/>
    <property type="match status" value="1"/>
</dbReference>
<dbReference type="SUPFAM" id="SSF46785">
    <property type="entry name" value="Winged helix' DNA-binding domain"/>
    <property type="match status" value="1"/>
</dbReference>
<dbReference type="AlphaFoldDB" id="A0A0J8D8I1"/>
<dbReference type="Pfam" id="PF00027">
    <property type="entry name" value="cNMP_binding"/>
    <property type="match status" value="1"/>
</dbReference>
<dbReference type="PROSITE" id="PS51063">
    <property type="entry name" value="HTH_CRP_2"/>
    <property type="match status" value="1"/>
</dbReference>
<keyword evidence="1" id="KW-0805">Transcription regulation</keyword>
<sequence length="224" mass="25406">MNLLLRKINMFKDLSDSSLIKIDEIVEEKLYEKGEDIFFQGEEAKGVFFIKEGKVKIYKSSLDGKEHILHILESGEVFAEVCILNGIPYPASAKAIENSEVYIIENSKLEKLISENGDIAIELIKLMSNRLVMISKQVETIALKDSLGKVSSLIIRMLTEKGQEIKDGSILNIDISRQDMANMVSLTRESFTRTLSKLKDTNIIDINKDEIIIKDIKGLIEYIY</sequence>
<dbReference type="RefSeq" id="WP_048570089.1">
    <property type="nucleotide sequence ID" value="NZ_LFVU01000012.1"/>
</dbReference>
<evidence type="ECO:0000259" key="4">
    <source>
        <dbReference type="PROSITE" id="PS50042"/>
    </source>
</evidence>
<keyword evidence="3" id="KW-0804">Transcription</keyword>
<dbReference type="Pfam" id="PF13545">
    <property type="entry name" value="HTH_Crp_2"/>
    <property type="match status" value="1"/>
</dbReference>
<dbReference type="InterPro" id="IPR014710">
    <property type="entry name" value="RmlC-like_jellyroll"/>
</dbReference>
<dbReference type="InterPro" id="IPR050397">
    <property type="entry name" value="Env_Response_Regulators"/>
</dbReference>
<dbReference type="EMBL" id="LFVU01000012">
    <property type="protein sequence ID" value="KMT22365.1"/>
    <property type="molecule type" value="Genomic_DNA"/>
</dbReference>
<proteinExistence type="predicted"/>
<dbReference type="InterPro" id="IPR036388">
    <property type="entry name" value="WH-like_DNA-bd_sf"/>
</dbReference>
<accession>A0A0J8D8I1</accession>
<dbReference type="GO" id="GO:0003700">
    <property type="term" value="F:DNA-binding transcription factor activity"/>
    <property type="evidence" value="ECO:0007669"/>
    <property type="project" value="TreeGrafter"/>
</dbReference>
<evidence type="ECO:0000313" key="6">
    <source>
        <dbReference type="EMBL" id="KMT22365.1"/>
    </source>
</evidence>
<dbReference type="SUPFAM" id="SSF51206">
    <property type="entry name" value="cAMP-binding domain-like"/>
    <property type="match status" value="1"/>
</dbReference>
<dbReference type="InterPro" id="IPR036390">
    <property type="entry name" value="WH_DNA-bd_sf"/>
</dbReference>
<evidence type="ECO:0000256" key="3">
    <source>
        <dbReference type="ARBA" id="ARBA00023163"/>
    </source>
</evidence>
<dbReference type="CDD" id="cd00038">
    <property type="entry name" value="CAP_ED"/>
    <property type="match status" value="1"/>
</dbReference>
<reference evidence="6 7" key="1">
    <citation type="submission" date="2015-06" db="EMBL/GenBank/DDBJ databases">
        <title>Draft genome sequence of the purine-degrading Clostridium cylindrosporum HC-1 (DSM 605).</title>
        <authorList>
            <person name="Poehlein A."/>
            <person name="Schiel-Bengelsdorf B."/>
            <person name="Bengelsdorf F."/>
            <person name="Daniel R."/>
            <person name="Duerre P."/>
        </authorList>
    </citation>
    <scope>NUCLEOTIDE SEQUENCE [LARGE SCALE GENOMIC DNA]</scope>
    <source>
        <strain evidence="6 7">DSM 605</strain>
    </source>
</reference>
<dbReference type="GO" id="GO:0003677">
    <property type="term" value="F:DNA binding"/>
    <property type="evidence" value="ECO:0007669"/>
    <property type="project" value="UniProtKB-KW"/>
</dbReference>
<gene>
    <name evidence="6" type="ORF">CLCY_18c00130</name>
</gene>
<dbReference type="GO" id="GO:0005829">
    <property type="term" value="C:cytosol"/>
    <property type="evidence" value="ECO:0007669"/>
    <property type="project" value="TreeGrafter"/>
</dbReference>
<organism evidence="6 7">
    <name type="scientific">Clostridium cylindrosporum DSM 605</name>
    <dbReference type="NCBI Taxonomy" id="1121307"/>
    <lineage>
        <taxon>Bacteria</taxon>
        <taxon>Bacillati</taxon>
        <taxon>Bacillota</taxon>
        <taxon>Clostridia</taxon>
        <taxon>Eubacteriales</taxon>
        <taxon>Clostridiaceae</taxon>
        <taxon>Clostridium</taxon>
    </lineage>
</organism>
<dbReference type="PATRIC" id="fig|1121307.3.peg.353"/>
<dbReference type="Proteomes" id="UP000036756">
    <property type="component" value="Unassembled WGS sequence"/>
</dbReference>
<dbReference type="SMART" id="SM00419">
    <property type="entry name" value="HTH_CRP"/>
    <property type="match status" value="1"/>
</dbReference>
<dbReference type="PANTHER" id="PTHR24567">
    <property type="entry name" value="CRP FAMILY TRANSCRIPTIONAL REGULATORY PROTEIN"/>
    <property type="match status" value="1"/>
</dbReference>
<dbReference type="PRINTS" id="PR00034">
    <property type="entry name" value="HTHCRP"/>
</dbReference>
<dbReference type="InterPro" id="IPR000595">
    <property type="entry name" value="cNMP-bd_dom"/>
</dbReference>
<keyword evidence="7" id="KW-1185">Reference proteome</keyword>
<dbReference type="OrthoDB" id="9798104at2"/>
<dbReference type="InterPro" id="IPR018490">
    <property type="entry name" value="cNMP-bd_dom_sf"/>
</dbReference>
<dbReference type="Gene3D" id="2.60.120.10">
    <property type="entry name" value="Jelly Rolls"/>
    <property type="match status" value="1"/>
</dbReference>
<evidence type="ECO:0000256" key="1">
    <source>
        <dbReference type="ARBA" id="ARBA00023015"/>
    </source>
</evidence>
<evidence type="ECO:0000313" key="7">
    <source>
        <dbReference type="Proteomes" id="UP000036756"/>
    </source>
</evidence>
<protein>
    <submittedName>
        <fullName evidence="6">Transcriptional regulator, Crp/Fnr family</fullName>
    </submittedName>
</protein>
<comment type="caution">
    <text evidence="6">The sequence shown here is derived from an EMBL/GenBank/DDBJ whole genome shotgun (WGS) entry which is preliminary data.</text>
</comment>
<feature type="domain" description="Cyclic nucleotide-binding" evidence="4">
    <location>
        <begin position="10"/>
        <end position="130"/>
    </location>
</feature>
<dbReference type="SMART" id="SM00100">
    <property type="entry name" value="cNMP"/>
    <property type="match status" value="1"/>
</dbReference>
<feature type="domain" description="HTH crp-type" evidence="5">
    <location>
        <begin position="144"/>
        <end position="217"/>
    </location>
</feature>
<keyword evidence="2" id="KW-0238">DNA-binding</keyword>
<dbReference type="PROSITE" id="PS50042">
    <property type="entry name" value="CNMP_BINDING_3"/>
    <property type="match status" value="1"/>
</dbReference>